<accession>A0A182RTS4</accession>
<dbReference type="SUPFAM" id="SSF53098">
    <property type="entry name" value="Ribonuclease H-like"/>
    <property type="match status" value="1"/>
</dbReference>
<dbReference type="InterPro" id="IPR001584">
    <property type="entry name" value="Integrase_cat-core"/>
</dbReference>
<dbReference type="PROSITE" id="PS50994">
    <property type="entry name" value="INTEGRASE"/>
    <property type="match status" value="1"/>
</dbReference>
<dbReference type="InterPro" id="IPR036397">
    <property type="entry name" value="RNaseH_sf"/>
</dbReference>
<dbReference type="STRING" id="62324.A0A182RTS4"/>
<evidence type="ECO:0000313" key="3">
    <source>
        <dbReference type="EnsemblMetazoa" id="AFUN009677-PA"/>
    </source>
</evidence>
<name>A0A182RTS4_ANOFN</name>
<dbReference type="Pfam" id="PF24664">
    <property type="entry name" value="Monjiviricetes_fusion"/>
    <property type="match status" value="1"/>
</dbReference>
<dbReference type="GO" id="GO:0003676">
    <property type="term" value="F:nucleic acid binding"/>
    <property type="evidence" value="ECO:0007669"/>
    <property type="project" value="InterPro"/>
</dbReference>
<dbReference type="EnsemblMetazoa" id="AFUN009677-RA">
    <property type="protein sequence ID" value="AFUN009677-PA"/>
    <property type="gene ID" value="AFUN009677"/>
</dbReference>
<reference evidence="3" key="1">
    <citation type="submission" date="2020-05" db="UniProtKB">
        <authorList>
            <consortium name="EnsemblMetazoa"/>
        </authorList>
    </citation>
    <scope>IDENTIFICATION</scope>
    <source>
        <strain evidence="3">FUMOZ</strain>
    </source>
</reference>
<feature type="domain" description="Integrase catalytic" evidence="2">
    <location>
        <begin position="139"/>
        <end position="338"/>
    </location>
</feature>
<dbReference type="Gene3D" id="3.30.420.10">
    <property type="entry name" value="Ribonuclease H-like superfamily/Ribonuclease H"/>
    <property type="match status" value="1"/>
</dbReference>
<dbReference type="VEuPathDB" id="VectorBase:AFUN2_005001"/>
<dbReference type="InterPro" id="IPR040676">
    <property type="entry name" value="DUF5641"/>
</dbReference>
<dbReference type="GO" id="GO:0015074">
    <property type="term" value="P:DNA integration"/>
    <property type="evidence" value="ECO:0007669"/>
    <property type="project" value="InterPro"/>
</dbReference>
<feature type="compositionally biased region" description="Polar residues" evidence="1">
    <location>
        <begin position="811"/>
        <end position="835"/>
    </location>
</feature>
<dbReference type="VEuPathDB" id="VectorBase:AFUN2_007978"/>
<dbReference type="VEuPathDB" id="VectorBase:AFUN009677"/>
<dbReference type="VEuPathDB" id="VectorBase:AFUN2_003325"/>
<evidence type="ECO:0000259" key="2">
    <source>
        <dbReference type="PROSITE" id="PS50994"/>
    </source>
</evidence>
<proteinExistence type="predicted"/>
<sequence>MKDRQRAENILYRKAQRDMYPDEIKDIKKNGQLTTVGPLSKLTPFLDENGVMRFKSRLEYTKHLPISARIPIILPKDHHITRLIIQWYHEVYNHQSDKIVLSAIQQKYFIPSLNTAFRYVKARCQYCKNAKARPLAPIMAPLPTCRTEAYVFPFTHTGIDYFGPFEVAVKRSLEKRWGVIFTCMTTRASHIELAEKLDTDSFIMCFLNFQGRRGSVTHVYSDNGTNLVGADNELRSLVKQINTRMEQGEAMKLQIAWHFNPPIAPHFGGSWERLIRIIKSNLKEMIHCRQHRAPTIEVLRSALIQAEFILNSRPLTNIPLNEEYDEPLTPFHILIGRAGNYSIPIETPTHSLERKHYRLVLHYGKVFWDKWVKQYLPLIAQRPKWNKLTEPIKIDDIVVITDTNSMKPGTWLKGRVIEVQPGKDGQIRSVKIKTIQGIYCRPVTGVAVLDVYKHENNVVKDKNPEFVGAIFEEPKIPCNQDRGRAVMTEMCKIDKALLETKLTLARLNPSEFVTNLVKRPGYTAVVAAEVLYILECKPVYVTYESKEDCYQEIPVKYNNRSMFIAPVTRMLQLRGTQMDCTPLLPAKFTIGGRWYTTDQRLRETTAPQQLTTDIVTSWTYTPLPNLMESGVYDAESLQKMKNMVYEQGDKRIATSVLHKMINGEHPNLQGFTFDGLVSEKVIHNAFKKYWSKLVSWSTWLGNITSTAIGIYVCGRTIKFIIDTIIHGRILFEIYGVGWQLLASFWDSLTNLLSHRGHRQQAANKASTQDYVNTPLEEQRNEEPHTIEVIPCHGKPRFLLPSLETVAPPANNEMTTPTASHPQPQCSSRNNNCERQ</sequence>
<dbReference type="InterPro" id="IPR012337">
    <property type="entry name" value="RNaseH-like_sf"/>
</dbReference>
<evidence type="ECO:0000256" key="1">
    <source>
        <dbReference type="SAM" id="MobiDB-lite"/>
    </source>
</evidence>
<protein>
    <submittedName>
        <fullName evidence="3">Integrase catalytic domain-containing protein</fullName>
    </submittedName>
</protein>
<dbReference type="PANTHER" id="PTHR47331">
    <property type="entry name" value="PHD-TYPE DOMAIN-CONTAINING PROTEIN"/>
    <property type="match status" value="1"/>
</dbReference>
<dbReference type="AlphaFoldDB" id="A0A182RTS4"/>
<organism evidence="3">
    <name type="scientific">Anopheles funestus</name>
    <name type="common">African malaria mosquito</name>
    <dbReference type="NCBI Taxonomy" id="62324"/>
    <lineage>
        <taxon>Eukaryota</taxon>
        <taxon>Metazoa</taxon>
        <taxon>Ecdysozoa</taxon>
        <taxon>Arthropoda</taxon>
        <taxon>Hexapoda</taxon>
        <taxon>Insecta</taxon>
        <taxon>Pterygota</taxon>
        <taxon>Neoptera</taxon>
        <taxon>Endopterygota</taxon>
        <taxon>Diptera</taxon>
        <taxon>Nematocera</taxon>
        <taxon>Culicoidea</taxon>
        <taxon>Culicidae</taxon>
        <taxon>Anophelinae</taxon>
        <taxon>Anopheles</taxon>
    </lineage>
</organism>
<feature type="region of interest" description="Disordered" evidence="1">
    <location>
        <begin position="806"/>
        <end position="835"/>
    </location>
</feature>
<dbReference type="Pfam" id="PF18701">
    <property type="entry name" value="DUF5641"/>
    <property type="match status" value="1"/>
</dbReference>